<dbReference type="GO" id="GO:0016491">
    <property type="term" value="F:oxidoreductase activity"/>
    <property type="evidence" value="ECO:0007669"/>
    <property type="project" value="UniProtKB-KW"/>
</dbReference>
<dbReference type="Gene3D" id="3.20.20.70">
    <property type="entry name" value="Aldolase class I"/>
    <property type="match status" value="1"/>
</dbReference>
<protein>
    <submittedName>
        <fullName evidence="13">NADH oxidase</fullName>
    </submittedName>
</protein>
<evidence type="ECO:0000259" key="10">
    <source>
        <dbReference type="Pfam" id="PF00724"/>
    </source>
</evidence>
<evidence type="ECO:0000313" key="15">
    <source>
        <dbReference type="Proteomes" id="UP000183039"/>
    </source>
</evidence>
<dbReference type="InterPro" id="IPR023753">
    <property type="entry name" value="FAD/NAD-binding_dom"/>
</dbReference>
<proteinExistence type="inferred from homology"/>
<dbReference type="PRINTS" id="PR00368">
    <property type="entry name" value="FADPNR"/>
</dbReference>
<dbReference type="InterPro" id="IPR051793">
    <property type="entry name" value="NADH:flavin_oxidoreductase"/>
</dbReference>
<keyword evidence="6" id="KW-0479">Metal-binding</keyword>
<evidence type="ECO:0000313" key="13">
    <source>
        <dbReference type="EMBL" id="OJG88600.1"/>
    </source>
</evidence>
<dbReference type="InterPro" id="IPR013785">
    <property type="entry name" value="Aldolase_TIM"/>
</dbReference>
<comment type="similarity">
    <text evidence="3">In the N-terminal section; belongs to the NADH:flavin oxidoreductase/NADH oxidase family.</text>
</comment>
<evidence type="ECO:0000313" key="14">
    <source>
        <dbReference type="Proteomes" id="UP000065511"/>
    </source>
</evidence>
<evidence type="ECO:0000256" key="8">
    <source>
        <dbReference type="ARBA" id="ARBA00023004"/>
    </source>
</evidence>
<keyword evidence="5" id="KW-0288">FMN</keyword>
<dbReference type="Pfam" id="PF07992">
    <property type="entry name" value="Pyr_redox_2"/>
    <property type="match status" value="1"/>
</dbReference>
<dbReference type="EMBL" id="CP013614">
    <property type="protein sequence ID" value="ALS01353.1"/>
    <property type="molecule type" value="Genomic_DNA"/>
</dbReference>
<dbReference type="Pfam" id="PF00724">
    <property type="entry name" value="Oxidored_FMN"/>
    <property type="match status" value="1"/>
</dbReference>
<evidence type="ECO:0000256" key="6">
    <source>
        <dbReference type="ARBA" id="ARBA00022723"/>
    </source>
</evidence>
<sequence>MKYPKLFSEGKIGPVTVKNRIVLPAMGINMSDKGYVNEAIINHYTERAEGGAGLVIIEVSCVDAPQGLNTSNMLVIDDDKYIDGMSKLAASIHEHDAKCLLQISHTGRGARRKITGQQPVGPSAVAMPYTFMMGLSNETPKMLTITEIQAIEDKYAQAALRAKKAGFDGIQLHSIGYYMGEQFLNSKSNTRTDEYGGSKEKRITFHLNIVRKIRALCGDDFAITVKLTVLELGEDAGITFEEGTYYAYQLQEAGVDALEVMVGAWKQEATLEDVADTGSAKGQLFDISAGIKGGISQITGNEPKIPIISGGRSGYAQIAEDALQNEKCEFVFMGKGLLAEPNLPNLVLQDKEALIRPCIGCNTCIDQQLQYNKPSRCSSNAVLGNLNNRYKLQKAEQKKTVAIIGGGIASIEAARIMALRGHDVTIYEKNDYLGGQVKLAAAPPHKENIHPMLDYFNAIIEELNIQVKLNSPMNIDTILALNADVVICATGPTPVKLTLPGIDLPNVFDAKEALSGRETGQSVVIIGGGVVGCETAEYLVEQGKNVTIIEAADSFAAKMVMTNRTILLDHLTLLGATFMSSTKCVNINENSVDVIDESGAMKQIPTDTILLSVGEKPNTTLYDNLFGKVPEVYNIGDSHTPDCFATSIKQGHEVAISI</sequence>
<reference evidence="12 14" key="2">
    <citation type="submission" date="2015-12" db="EMBL/GenBank/DDBJ databases">
        <authorList>
            <person name="Lauer A."/>
            <person name="Humrighouse B."/>
            <person name="Loparev V."/>
            <person name="Shewmaker P.L."/>
            <person name="Whitney A.M."/>
            <person name="McLaughlin R.W."/>
        </authorList>
    </citation>
    <scope>NUCLEOTIDE SEQUENCE [LARGE SCALE GENOMIC DNA]</scope>
    <source>
        <strain evidence="12 14">LMG 23085</strain>
    </source>
</reference>
<dbReference type="GO" id="GO:0046872">
    <property type="term" value="F:metal ion binding"/>
    <property type="evidence" value="ECO:0007669"/>
    <property type="project" value="UniProtKB-KW"/>
</dbReference>
<dbReference type="PANTHER" id="PTHR42917:SF2">
    <property type="entry name" value="2,4-DIENOYL-COA REDUCTASE [(2E)-ENOYL-COA-PRODUCING]"/>
    <property type="match status" value="1"/>
</dbReference>
<feature type="domain" description="NADH:flavin oxidoreductase/NADH oxidase N-terminal" evidence="10">
    <location>
        <begin position="5"/>
        <end position="347"/>
    </location>
</feature>
<dbReference type="AlphaFoldDB" id="A0A0S3KBA9"/>
<evidence type="ECO:0000259" key="11">
    <source>
        <dbReference type="Pfam" id="PF07992"/>
    </source>
</evidence>
<keyword evidence="9" id="KW-0411">Iron-sulfur</keyword>
<dbReference type="RefSeq" id="WP_071878776.1">
    <property type="nucleotide sequence ID" value="NZ_JXLC01000025.1"/>
</dbReference>
<evidence type="ECO:0000313" key="12">
    <source>
        <dbReference type="EMBL" id="ALS01353.1"/>
    </source>
</evidence>
<gene>
    <name evidence="12" type="ORF">ATZ33_08230</name>
    <name evidence="13" type="ORF">RV15_GL001785</name>
</gene>
<evidence type="ECO:0000256" key="5">
    <source>
        <dbReference type="ARBA" id="ARBA00022643"/>
    </source>
</evidence>
<dbReference type="PANTHER" id="PTHR42917">
    <property type="entry name" value="2,4-DIENOYL-COA REDUCTASE"/>
    <property type="match status" value="1"/>
</dbReference>
<evidence type="ECO:0000256" key="7">
    <source>
        <dbReference type="ARBA" id="ARBA00023002"/>
    </source>
</evidence>
<keyword evidence="14" id="KW-1185">Reference proteome</keyword>
<dbReference type="InterPro" id="IPR036188">
    <property type="entry name" value="FAD/NAD-bd_sf"/>
</dbReference>
<dbReference type="Gene3D" id="3.40.50.720">
    <property type="entry name" value="NAD(P)-binding Rossmann-like Domain"/>
    <property type="match status" value="1"/>
</dbReference>
<dbReference type="OrthoDB" id="9772736at2"/>
<comment type="cofactor">
    <cofactor evidence="1">
        <name>FMN</name>
        <dbReference type="ChEBI" id="CHEBI:58210"/>
    </cofactor>
</comment>
<dbReference type="SUPFAM" id="SSF51395">
    <property type="entry name" value="FMN-linked oxidoreductases"/>
    <property type="match status" value="1"/>
</dbReference>
<dbReference type="PRINTS" id="PR00469">
    <property type="entry name" value="PNDRDTASEII"/>
</dbReference>
<dbReference type="SUPFAM" id="SSF51905">
    <property type="entry name" value="FAD/NAD(P)-binding domain"/>
    <property type="match status" value="1"/>
</dbReference>
<keyword evidence="4" id="KW-0285">Flavoprotein</keyword>
<dbReference type="CDD" id="cd02803">
    <property type="entry name" value="OYE_like_FMN_family"/>
    <property type="match status" value="1"/>
</dbReference>
<evidence type="ECO:0000256" key="3">
    <source>
        <dbReference type="ARBA" id="ARBA00011048"/>
    </source>
</evidence>
<organism evidence="13 15">
    <name type="scientific">Enterococcus silesiacus</name>
    <dbReference type="NCBI Taxonomy" id="332949"/>
    <lineage>
        <taxon>Bacteria</taxon>
        <taxon>Bacillati</taxon>
        <taxon>Bacillota</taxon>
        <taxon>Bacilli</taxon>
        <taxon>Lactobacillales</taxon>
        <taxon>Enterococcaceae</taxon>
        <taxon>Enterococcus</taxon>
    </lineage>
</organism>
<evidence type="ECO:0000256" key="9">
    <source>
        <dbReference type="ARBA" id="ARBA00023014"/>
    </source>
</evidence>
<dbReference type="Proteomes" id="UP000065511">
    <property type="component" value="Chromosome"/>
</dbReference>
<dbReference type="Proteomes" id="UP000183039">
    <property type="component" value="Unassembled WGS sequence"/>
</dbReference>
<feature type="domain" description="FAD/NAD(P)-binding" evidence="11">
    <location>
        <begin position="400"/>
        <end position="624"/>
    </location>
</feature>
<keyword evidence="7" id="KW-0560">Oxidoreductase</keyword>
<dbReference type="EMBL" id="JXLC01000025">
    <property type="protein sequence ID" value="OJG88600.1"/>
    <property type="molecule type" value="Genomic_DNA"/>
</dbReference>
<accession>A0A0S3KBA9</accession>
<dbReference type="GO" id="GO:0051536">
    <property type="term" value="F:iron-sulfur cluster binding"/>
    <property type="evidence" value="ECO:0007669"/>
    <property type="project" value="UniProtKB-KW"/>
</dbReference>
<evidence type="ECO:0000256" key="4">
    <source>
        <dbReference type="ARBA" id="ARBA00022630"/>
    </source>
</evidence>
<comment type="cofactor">
    <cofactor evidence="2">
        <name>[4Fe-4S] cluster</name>
        <dbReference type="ChEBI" id="CHEBI:49883"/>
    </cofactor>
</comment>
<dbReference type="KEGG" id="ess:ATZ33_08230"/>
<reference evidence="13 15" key="1">
    <citation type="submission" date="2014-12" db="EMBL/GenBank/DDBJ databases">
        <title>Draft genome sequences of 29 type strains of Enterococci.</title>
        <authorList>
            <person name="Zhong Z."/>
            <person name="Sun Z."/>
            <person name="Liu W."/>
            <person name="Zhang W."/>
            <person name="Zhang H."/>
        </authorList>
    </citation>
    <scope>NUCLEOTIDE SEQUENCE [LARGE SCALE GENOMIC DNA]</scope>
    <source>
        <strain evidence="13 15">DSM 22801</strain>
    </source>
</reference>
<keyword evidence="8" id="KW-0408">Iron</keyword>
<name>A0A0S3KBA9_9ENTE</name>
<dbReference type="InterPro" id="IPR001155">
    <property type="entry name" value="OxRdtase_FMN_N"/>
</dbReference>
<dbReference type="GO" id="GO:0010181">
    <property type="term" value="F:FMN binding"/>
    <property type="evidence" value="ECO:0007669"/>
    <property type="project" value="InterPro"/>
</dbReference>
<dbReference type="Gene3D" id="3.50.50.60">
    <property type="entry name" value="FAD/NAD(P)-binding domain"/>
    <property type="match status" value="1"/>
</dbReference>
<evidence type="ECO:0000256" key="1">
    <source>
        <dbReference type="ARBA" id="ARBA00001917"/>
    </source>
</evidence>
<evidence type="ECO:0000256" key="2">
    <source>
        <dbReference type="ARBA" id="ARBA00001966"/>
    </source>
</evidence>